<evidence type="ECO:0000313" key="1">
    <source>
        <dbReference type="EMBL" id="JAP40490.1"/>
    </source>
</evidence>
<accession>A0A0X3NMM4</accession>
<name>A0A0X3NMM4_SCHSO</name>
<reference evidence="1" key="1">
    <citation type="submission" date="2016-01" db="EMBL/GenBank/DDBJ databases">
        <title>Reference transcriptome for the parasite Schistocephalus solidus: insights into the molecular evolution of parasitism.</title>
        <authorList>
            <person name="Hebert F.O."/>
            <person name="Grambauer S."/>
            <person name="Barber I."/>
            <person name="Landry C.R."/>
            <person name="Aubin-Horth N."/>
        </authorList>
    </citation>
    <scope>NUCLEOTIDE SEQUENCE</scope>
</reference>
<dbReference type="EMBL" id="GEEE01015874">
    <property type="protein sequence ID" value="JAP47351.1"/>
    <property type="molecule type" value="Transcribed_RNA"/>
</dbReference>
<dbReference type="AlphaFoldDB" id="A0A0X3NMM4"/>
<gene>
    <name evidence="1" type="ORF">TR151189</name>
</gene>
<dbReference type="EMBL" id="GEEE01022735">
    <property type="protein sequence ID" value="JAP40490.1"/>
    <property type="molecule type" value="Transcribed_RNA"/>
</dbReference>
<organism evidence="1">
    <name type="scientific">Schistocephalus solidus</name>
    <name type="common">Tapeworm</name>
    <dbReference type="NCBI Taxonomy" id="70667"/>
    <lineage>
        <taxon>Eukaryota</taxon>
        <taxon>Metazoa</taxon>
        <taxon>Spiralia</taxon>
        <taxon>Lophotrochozoa</taxon>
        <taxon>Platyhelminthes</taxon>
        <taxon>Cestoda</taxon>
        <taxon>Eucestoda</taxon>
        <taxon>Diphyllobothriidea</taxon>
        <taxon>Diphyllobothriidae</taxon>
        <taxon>Schistocephalus</taxon>
    </lineage>
</organism>
<evidence type="ECO:0008006" key="2">
    <source>
        <dbReference type="Google" id="ProtNLM"/>
    </source>
</evidence>
<proteinExistence type="predicted"/>
<protein>
    <recommendedName>
        <fullName evidence="2">Retrotransposon gag domain-containing protein</fullName>
    </recommendedName>
</protein>
<sequence>MSNSLPDHLLAPDAYQPGQNNCDWMVELSFFCLADVPPANHTRFMLRFFSPATRKLALTAGFNINTPFATATALLSALFDNQLIPGTANQRFANLRQTRNQSVDEFTLELGHIASLAFPNLPQVDRDELILHHFVTGLLDCSTTNIFILHPQQAWRRQSGNARDMRTFSRMQTYRT</sequence>